<dbReference type="InterPro" id="IPR036852">
    <property type="entry name" value="Peptidase_S8/S53_dom_sf"/>
</dbReference>
<evidence type="ECO:0000256" key="2">
    <source>
        <dbReference type="ARBA" id="ARBA00022670"/>
    </source>
</evidence>
<dbReference type="Pfam" id="PF00082">
    <property type="entry name" value="Peptidase_S8"/>
    <property type="match status" value="1"/>
</dbReference>
<dbReference type="RefSeq" id="WP_179281830.1">
    <property type="nucleotide sequence ID" value="NZ_FZOD01000001.1"/>
</dbReference>
<dbReference type="EMBL" id="FZOD01000001">
    <property type="protein sequence ID" value="SNR92839.1"/>
    <property type="molecule type" value="Genomic_DNA"/>
</dbReference>
<dbReference type="SUPFAM" id="SSF52743">
    <property type="entry name" value="Subtilisin-like"/>
    <property type="match status" value="1"/>
</dbReference>
<dbReference type="InterPro" id="IPR015500">
    <property type="entry name" value="Peptidase_S8_subtilisin-rel"/>
</dbReference>
<sequence length="1096" mass="113812">MRQRRRTAHGALVLAFVAAFVGSPSIAAAEPAPTPAPAPVPLGVAQDASPVASPDSGEATARTVTLITGDRVTSFGGRITVKPRHGVQFLRYGDGKHQYVMPSDAIALLRADRLDRRLFDVEELLAGDYDRLPDLPLIVSDSSATRGLTAGRRLAAVDGFAAKTPTADLAKNWPALRTSLTTGKVWLDGQRALSLDVSVPRTGAPVAWAEGLDGTGTTVAVLDSGIDDTHPDLVGKVTGRKNFVTGYEGDHDLNGHGTHVASTVAGSGAASGGRNRGVAPGATLLDGKVCFNYFGQGACPESSILEGMQWAAASGAKVINMSLGAPDSPGVDPLEQAVNDLTAEYGALFVIAAGNDGVPQSIGSPASADAALAVGAVTKTGVVDYYSSRGPRLDDYGVKPEITAPGTDIVAARSTYTEDGGPGEPYIAHSGTSMATPHVAGAAAIITQAHPQWTAEQRKSALVGSARPSPDFDVFAQGGGELDIVRALKQPVSTSPASVNLGFQAFPQGDEDVARTVTYRNTAAAPVTLNLALNGDAPSGLFSLGATSVTVPAGGEASVELSADLDAAGSAYGVFSGRLTATAEGIAVQTPFSVFREEPSADLKVSALDRAGAPAAGSVTMIANHRTEQTFYTLEPEATFRVPMGTYFAATLAIGDDGTSTLISNPNLSVTKGVSLVMDGRKARPVDVTMPERSAAPVEVSVSAEQSGEIRSMIAGISGDDPGALYTADLGTKKASGLTTLVSALFAKPDGKGGFGGSPYTYQAGWHHTGSFTTGFTEHVKQKELATVRAEYAANTVNAAGSVGWRSNTPIVPGIKYPVGVELPGVPLPGTRTEYYVGNTAWESIVQEGIEGADFPTLLAQLGRPATTRAAGRKDTERWNGAVLGLPMTPAYPEYPIVERRVDELLLRLGGYADAEGHLGYAEADGVGGRIAVYRDGKLVGEREGAYAGFDLDPGRARYRLEYSVAAPSLRLSTRRDTVWEFDSAHNASSVALPLTAIGFAPDLDLTNTAKAGRVMTIPITFTRQATAGKVRKVDVDVSFDDGATWQKAPVVQLLGTSSAVVRNPGRPGYVSLRGHVVDSAGNKVTMTVIRAYATK</sequence>
<dbReference type="PROSITE" id="PS00138">
    <property type="entry name" value="SUBTILASE_SER"/>
    <property type="match status" value="1"/>
</dbReference>
<feature type="active site" description="Charge relay system" evidence="5 6">
    <location>
        <position position="256"/>
    </location>
</feature>
<dbReference type="PANTHER" id="PTHR43806">
    <property type="entry name" value="PEPTIDASE S8"/>
    <property type="match status" value="1"/>
</dbReference>
<accession>A0A239ABB8</accession>
<dbReference type="Gene3D" id="3.40.50.200">
    <property type="entry name" value="Peptidase S8/S53 domain"/>
    <property type="match status" value="1"/>
</dbReference>
<feature type="chain" id="PRO_5013076814" evidence="8">
    <location>
        <begin position="30"/>
        <end position="1096"/>
    </location>
</feature>
<evidence type="ECO:0000256" key="1">
    <source>
        <dbReference type="ARBA" id="ARBA00011073"/>
    </source>
</evidence>
<evidence type="ECO:0000313" key="10">
    <source>
        <dbReference type="EMBL" id="SNR92839.1"/>
    </source>
</evidence>
<evidence type="ECO:0000256" key="5">
    <source>
        <dbReference type="PIRSR" id="PIRSR615500-1"/>
    </source>
</evidence>
<evidence type="ECO:0000256" key="3">
    <source>
        <dbReference type="ARBA" id="ARBA00022801"/>
    </source>
</evidence>
<evidence type="ECO:0000313" key="11">
    <source>
        <dbReference type="Proteomes" id="UP000198282"/>
    </source>
</evidence>
<dbReference type="InterPro" id="IPR050131">
    <property type="entry name" value="Peptidase_S8_subtilisin-like"/>
</dbReference>
<dbReference type="InterPro" id="IPR023827">
    <property type="entry name" value="Peptidase_S8_Asp-AS"/>
</dbReference>
<name>A0A239ABB8_9ACTN</name>
<dbReference type="InterPro" id="IPR000209">
    <property type="entry name" value="Peptidase_S8/S53_dom"/>
</dbReference>
<dbReference type="PROSITE" id="PS00136">
    <property type="entry name" value="SUBTILASE_ASP"/>
    <property type="match status" value="1"/>
</dbReference>
<dbReference type="PROSITE" id="PS00137">
    <property type="entry name" value="SUBTILASE_HIS"/>
    <property type="match status" value="1"/>
</dbReference>
<dbReference type="GO" id="GO:0004252">
    <property type="term" value="F:serine-type endopeptidase activity"/>
    <property type="evidence" value="ECO:0007669"/>
    <property type="project" value="UniProtKB-UniRule"/>
</dbReference>
<dbReference type="InterPro" id="IPR022398">
    <property type="entry name" value="Peptidase_S8_His-AS"/>
</dbReference>
<keyword evidence="8" id="KW-0732">Signal</keyword>
<keyword evidence="11" id="KW-1185">Reference proteome</keyword>
<keyword evidence="3 6" id="KW-0378">Hydrolase</keyword>
<gene>
    <name evidence="10" type="ORF">SAMN05216276_1001267</name>
</gene>
<reference evidence="10 11" key="1">
    <citation type="submission" date="2017-06" db="EMBL/GenBank/DDBJ databases">
        <authorList>
            <person name="Kim H.J."/>
            <person name="Triplett B.A."/>
        </authorList>
    </citation>
    <scope>NUCLEOTIDE SEQUENCE [LARGE SCALE GENOMIC DNA]</scope>
    <source>
        <strain evidence="10 11">CGMCC 4.2132</strain>
    </source>
</reference>
<dbReference type="PANTHER" id="PTHR43806:SF65">
    <property type="entry name" value="SERINE PROTEASE APRX"/>
    <property type="match status" value="1"/>
</dbReference>
<feature type="signal peptide" evidence="8">
    <location>
        <begin position="1"/>
        <end position="29"/>
    </location>
</feature>
<evidence type="ECO:0000256" key="4">
    <source>
        <dbReference type="ARBA" id="ARBA00022825"/>
    </source>
</evidence>
<keyword evidence="2 6" id="KW-0645">Protease</keyword>
<feature type="active site" description="Charge relay system" evidence="5 6">
    <location>
        <position position="223"/>
    </location>
</feature>
<evidence type="ECO:0000256" key="7">
    <source>
        <dbReference type="RuleBase" id="RU003355"/>
    </source>
</evidence>
<evidence type="ECO:0000256" key="8">
    <source>
        <dbReference type="SAM" id="SignalP"/>
    </source>
</evidence>
<proteinExistence type="inferred from homology"/>
<dbReference type="PRINTS" id="PR00723">
    <property type="entry name" value="SUBTILISIN"/>
</dbReference>
<evidence type="ECO:0000259" key="9">
    <source>
        <dbReference type="Pfam" id="PF00082"/>
    </source>
</evidence>
<dbReference type="InterPro" id="IPR023828">
    <property type="entry name" value="Peptidase_S8_Ser-AS"/>
</dbReference>
<protein>
    <submittedName>
        <fullName evidence="10">Serine protease, subtilisin family</fullName>
    </submittedName>
</protein>
<feature type="active site" description="Charge relay system" evidence="5 6">
    <location>
        <position position="433"/>
    </location>
</feature>
<feature type="domain" description="Peptidase S8/S53" evidence="9">
    <location>
        <begin position="214"/>
        <end position="469"/>
    </location>
</feature>
<organism evidence="10 11">
    <name type="scientific">Streptosporangium subroseum</name>
    <dbReference type="NCBI Taxonomy" id="106412"/>
    <lineage>
        <taxon>Bacteria</taxon>
        <taxon>Bacillati</taxon>
        <taxon>Actinomycetota</taxon>
        <taxon>Actinomycetes</taxon>
        <taxon>Streptosporangiales</taxon>
        <taxon>Streptosporangiaceae</taxon>
        <taxon>Streptosporangium</taxon>
    </lineage>
</organism>
<keyword evidence="4 6" id="KW-0720">Serine protease</keyword>
<comment type="similarity">
    <text evidence="1 6 7">Belongs to the peptidase S8 family.</text>
</comment>
<dbReference type="Proteomes" id="UP000198282">
    <property type="component" value="Unassembled WGS sequence"/>
</dbReference>
<evidence type="ECO:0000256" key="6">
    <source>
        <dbReference type="PROSITE-ProRule" id="PRU01240"/>
    </source>
</evidence>
<dbReference type="AlphaFoldDB" id="A0A239ABB8"/>
<dbReference type="PROSITE" id="PS51892">
    <property type="entry name" value="SUBTILASE"/>
    <property type="match status" value="1"/>
</dbReference>
<dbReference type="GO" id="GO:0006508">
    <property type="term" value="P:proteolysis"/>
    <property type="evidence" value="ECO:0007669"/>
    <property type="project" value="UniProtKB-KW"/>
</dbReference>